<feature type="compositionally biased region" description="Polar residues" evidence="1">
    <location>
        <begin position="340"/>
        <end position="350"/>
    </location>
</feature>
<dbReference type="AlphaFoldDB" id="A0AA97LLC2"/>
<keyword evidence="4" id="KW-1185">Reference proteome</keyword>
<feature type="compositionally biased region" description="Basic residues" evidence="1">
    <location>
        <begin position="422"/>
        <end position="433"/>
    </location>
</feature>
<dbReference type="InterPro" id="IPR056398">
    <property type="entry name" value="Tudor_Coilin"/>
</dbReference>
<protein>
    <submittedName>
        <fullName evidence="5">Coilin</fullName>
    </submittedName>
</protein>
<dbReference type="InterPro" id="IPR024822">
    <property type="entry name" value="Coilin"/>
</dbReference>
<dbReference type="InterPro" id="IPR031722">
    <property type="entry name" value="Coilin_N"/>
</dbReference>
<feature type="compositionally biased region" description="Low complexity" evidence="1">
    <location>
        <begin position="311"/>
        <end position="322"/>
    </location>
</feature>
<organism evidence="4 5">
    <name type="scientific">Eublepharis macularius</name>
    <name type="common">Leopard gecko</name>
    <name type="synonym">Cyrtodactylus macularius</name>
    <dbReference type="NCBI Taxonomy" id="481883"/>
    <lineage>
        <taxon>Eukaryota</taxon>
        <taxon>Metazoa</taxon>
        <taxon>Chordata</taxon>
        <taxon>Craniata</taxon>
        <taxon>Vertebrata</taxon>
        <taxon>Euteleostomi</taxon>
        <taxon>Lepidosauria</taxon>
        <taxon>Squamata</taxon>
        <taxon>Bifurcata</taxon>
        <taxon>Gekkota</taxon>
        <taxon>Eublepharidae</taxon>
        <taxon>Eublepharinae</taxon>
        <taxon>Eublepharis</taxon>
    </lineage>
</organism>
<dbReference type="PANTHER" id="PTHR15197:SF0">
    <property type="entry name" value="COILIN"/>
    <property type="match status" value="1"/>
</dbReference>
<gene>
    <name evidence="5" type="primary">COIL</name>
</gene>
<accession>A0AA97LLC2</accession>
<sequence length="594" mass="65097">MAAACGGGPGSGSVRLRLLFDYPPPGSPSCGRCWLLLEPGQARLVTDLSSLIRDRFGFSRRAQLSLFLDGALLPPTESARLVRDNDALRVKLEKIIGGDGYDETTNGFRNSSKKERKRQRKMLEAEDSISEGEEHRKRKTSKRNLEYFSSPEENIANHQDPKKRKKNRKKVTERNCVADSKSEDSICHSKKLKNQVIQEKKQKTGNKEKKQKARTFEAKNSSQKTLPTVKNTVVKSSTKEGGTSSESFTSPDSDDSVPHTKQMPSHETKVKTQHTQKSLADSPLKPVSAHKLATKPKAGKSPKLANSKAAEGQSSGSDSDSSSGDEEEQLSSNLKCKIPSNKQETVTGLTAKTKPETSSSESDMSESETCTAKSTKTKIVSDQPLRGNGGKQLPATTGGLATSPGDAGRGRGRGELTFWRGPRVRGCRGMGRGRGRGESPFFFHYSDENQKQKQLREAATNASVIIQNPPEVPKKDYSKLPLLAAPPQIGEKIAFKLLELTENYTPEVSDYKEGKIISWNPTNKQLELEILSFSAVAKEPGKFDLVYQSADGAETVEYAVSQDKKITESWDALIEPRLIVDLPNSVSSTENGNP</sequence>
<evidence type="ECO:0000259" key="2">
    <source>
        <dbReference type="Pfam" id="PF15862"/>
    </source>
</evidence>
<feature type="region of interest" description="Disordered" evidence="1">
    <location>
        <begin position="101"/>
        <end position="433"/>
    </location>
</feature>
<name>A0AA97LLC2_EUBMA</name>
<feature type="domain" description="Coilin N-terminal" evidence="2">
    <location>
        <begin position="14"/>
        <end position="142"/>
    </location>
</feature>
<evidence type="ECO:0000313" key="5">
    <source>
        <dbReference type="RefSeq" id="XP_054859640.1"/>
    </source>
</evidence>
<dbReference type="GO" id="GO:0015030">
    <property type="term" value="C:Cajal body"/>
    <property type="evidence" value="ECO:0007669"/>
    <property type="project" value="TreeGrafter"/>
</dbReference>
<feature type="compositionally biased region" description="Basic residues" evidence="1">
    <location>
        <begin position="161"/>
        <end position="171"/>
    </location>
</feature>
<feature type="domain" description="Coilin tudor" evidence="3">
    <location>
        <begin position="474"/>
        <end position="568"/>
    </location>
</feature>
<feature type="compositionally biased region" description="Polar residues" evidence="1">
    <location>
        <begin position="369"/>
        <end position="380"/>
    </location>
</feature>
<dbReference type="Proteomes" id="UP001190640">
    <property type="component" value="Chromosome 19"/>
</dbReference>
<feature type="compositionally biased region" description="Basic and acidic residues" evidence="1">
    <location>
        <begin position="198"/>
        <end position="208"/>
    </location>
</feature>
<dbReference type="PANTHER" id="PTHR15197">
    <property type="entry name" value="COILIN P80"/>
    <property type="match status" value="1"/>
</dbReference>
<reference evidence="5" key="1">
    <citation type="submission" date="2025-08" db="UniProtKB">
        <authorList>
            <consortium name="RefSeq"/>
        </authorList>
    </citation>
    <scope>IDENTIFICATION</scope>
    <source>
        <tissue evidence="5">Blood</tissue>
    </source>
</reference>
<evidence type="ECO:0000313" key="4">
    <source>
        <dbReference type="Proteomes" id="UP001190640"/>
    </source>
</evidence>
<dbReference type="GO" id="GO:0030620">
    <property type="term" value="F:U2 snRNA binding"/>
    <property type="evidence" value="ECO:0007669"/>
    <property type="project" value="TreeGrafter"/>
</dbReference>
<evidence type="ECO:0000256" key="1">
    <source>
        <dbReference type="SAM" id="MobiDB-lite"/>
    </source>
</evidence>
<evidence type="ECO:0000259" key="3">
    <source>
        <dbReference type="Pfam" id="PF23086"/>
    </source>
</evidence>
<dbReference type="GeneID" id="129346316"/>
<feature type="compositionally biased region" description="Polar residues" evidence="1">
    <location>
        <begin position="218"/>
        <end position="234"/>
    </location>
</feature>
<dbReference type="RefSeq" id="XP_054859640.1">
    <property type="nucleotide sequence ID" value="XM_055003665.1"/>
</dbReference>
<dbReference type="GO" id="GO:0030619">
    <property type="term" value="F:U1 snRNA binding"/>
    <property type="evidence" value="ECO:0007669"/>
    <property type="project" value="TreeGrafter"/>
</dbReference>
<dbReference type="CTD" id="8161"/>
<feature type="compositionally biased region" description="Low complexity" evidence="1">
    <location>
        <begin position="235"/>
        <end position="247"/>
    </location>
</feature>
<dbReference type="KEGG" id="emc:129346316"/>
<dbReference type="Pfam" id="PF23086">
    <property type="entry name" value="Tudor_Coilin"/>
    <property type="match status" value="1"/>
</dbReference>
<dbReference type="Pfam" id="PF15862">
    <property type="entry name" value="Coilin_N"/>
    <property type="match status" value="1"/>
</dbReference>
<proteinExistence type="predicted"/>
<dbReference type="GO" id="GO:0000387">
    <property type="term" value="P:spliceosomal snRNP assembly"/>
    <property type="evidence" value="ECO:0007669"/>
    <property type="project" value="TreeGrafter"/>
</dbReference>